<gene>
    <name evidence="1" type="ORF">BS50DRAFT_586433</name>
</gene>
<accession>A0A2T2NUH9</accession>
<dbReference type="Proteomes" id="UP000240883">
    <property type="component" value="Unassembled WGS sequence"/>
</dbReference>
<proteinExistence type="predicted"/>
<protein>
    <submittedName>
        <fullName evidence="1">Uncharacterized protein</fullName>
    </submittedName>
</protein>
<evidence type="ECO:0000313" key="1">
    <source>
        <dbReference type="EMBL" id="PSN69077.1"/>
    </source>
</evidence>
<sequence>MSTTYMTIHDLLRITYTYEAQAAEAGADARAHLRSRSNSHASICSVSLLHLLASGSDMATNSLQSPEVCSHLTSSALSSEFAALETDFTQQFANKKRDSCVSMA</sequence>
<organism evidence="1 2">
    <name type="scientific">Corynespora cassiicola Philippines</name>
    <dbReference type="NCBI Taxonomy" id="1448308"/>
    <lineage>
        <taxon>Eukaryota</taxon>
        <taxon>Fungi</taxon>
        <taxon>Dikarya</taxon>
        <taxon>Ascomycota</taxon>
        <taxon>Pezizomycotina</taxon>
        <taxon>Dothideomycetes</taxon>
        <taxon>Pleosporomycetidae</taxon>
        <taxon>Pleosporales</taxon>
        <taxon>Corynesporascaceae</taxon>
        <taxon>Corynespora</taxon>
    </lineage>
</organism>
<dbReference type="EMBL" id="KZ678133">
    <property type="protein sequence ID" value="PSN69077.1"/>
    <property type="molecule type" value="Genomic_DNA"/>
</dbReference>
<name>A0A2T2NUH9_CORCC</name>
<keyword evidence="2" id="KW-1185">Reference proteome</keyword>
<dbReference type="AlphaFoldDB" id="A0A2T2NUH9"/>
<evidence type="ECO:0000313" key="2">
    <source>
        <dbReference type="Proteomes" id="UP000240883"/>
    </source>
</evidence>
<reference evidence="1 2" key="1">
    <citation type="journal article" date="2018" name="Front. Microbiol.">
        <title>Genome-Wide Analysis of Corynespora cassiicola Leaf Fall Disease Putative Effectors.</title>
        <authorList>
            <person name="Lopez D."/>
            <person name="Ribeiro S."/>
            <person name="Label P."/>
            <person name="Fumanal B."/>
            <person name="Venisse J.S."/>
            <person name="Kohler A."/>
            <person name="de Oliveira R.R."/>
            <person name="Labutti K."/>
            <person name="Lipzen A."/>
            <person name="Lail K."/>
            <person name="Bauer D."/>
            <person name="Ohm R.A."/>
            <person name="Barry K.W."/>
            <person name="Spatafora J."/>
            <person name="Grigoriev I.V."/>
            <person name="Martin F.M."/>
            <person name="Pujade-Renaud V."/>
        </authorList>
    </citation>
    <scope>NUCLEOTIDE SEQUENCE [LARGE SCALE GENOMIC DNA]</scope>
    <source>
        <strain evidence="1 2">Philippines</strain>
    </source>
</reference>
<dbReference type="OrthoDB" id="3727999at2759"/>